<dbReference type="EMBL" id="JANIBJ010000006">
    <property type="protein sequence ID" value="MCQ8103432.1"/>
    <property type="molecule type" value="Genomic_DNA"/>
</dbReference>
<dbReference type="Pfam" id="PF14316">
    <property type="entry name" value="DUF4381"/>
    <property type="match status" value="1"/>
</dbReference>
<dbReference type="RefSeq" id="WP_256601123.1">
    <property type="nucleotide sequence ID" value="NZ_JANIBJ010000006.1"/>
</dbReference>
<gene>
    <name evidence="2" type="ORF">NP590_04870</name>
</gene>
<dbReference type="InterPro" id="IPR025489">
    <property type="entry name" value="DUF4381"/>
</dbReference>
<accession>A0ABT1TD99</accession>
<comment type="caution">
    <text evidence="2">The sequence shown here is derived from an EMBL/GenBank/DDBJ whole genome shotgun (WGS) entry which is preliminary data.</text>
</comment>
<keyword evidence="1" id="KW-1133">Transmembrane helix</keyword>
<feature type="transmembrane region" description="Helical" evidence="1">
    <location>
        <begin position="23"/>
        <end position="42"/>
    </location>
</feature>
<protein>
    <submittedName>
        <fullName evidence="2">DUF4381 domain-containing protein</fullName>
    </submittedName>
</protein>
<proteinExistence type="predicted"/>
<sequence>MEPLALRDIRLPEDIGWWPPAPAWWLLPLLLILLILVGRYAYRRLTRKTAVKRAQTLLNRMRRQQSDTKQTLTELSALLRRVAIGTEPRAGVAQLHGQAWLEYLDRKLPDAPFSQGVGRCLADSHYRPAPADDADLEALFALCERWLKQRGKLS</sequence>
<keyword evidence="1" id="KW-0472">Membrane</keyword>
<keyword evidence="3" id="KW-1185">Reference proteome</keyword>
<evidence type="ECO:0000256" key="1">
    <source>
        <dbReference type="SAM" id="Phobius"/>
    </source>
</evidence>
<dbReference type="Proteomes" id="UP001524499">
    <property type="component" value="Unassembled WGS sequence"/>
</dbReference>
<name>A0ABT1TD99_9GAMM</name>
<keyword evidence="1" id="KW-0812">Transmembrane</keyword>
<reference evidence="2 3" key="1">
    <citation type="submission" date="2022-07" db="EMBL/GenBank/DDBJ databases">
        <title>Methylomonas rivi sp. nov., Methylomonas rosea sp. nov., Methylomonas aureus sp. nov. and Methylomonas subterranea sp. nov., four novel methanotrophs isolated from a freshwater creek and the deep terrestrial subsurface.</title>
        <authorList>
            <person name="Abin C."/>
            <person name="Sankaranarayanan K."/>
            <person name="Garner C."/>
            <person name="Sindelar R."/>
            <person name="Kotary K."/>
            <person name="Garner R."/>
            <person name="Barclay S."/>
            <person name="Lawson P."/>
            <person name="Krumholz L."/>
        </authorList>
    </citation>
    <scope>NUCLEOTIDE SEQUENCE [LARGE SCALE GENOMIC DNA]</scope>
    <source>
        <strain evidence="2 3">SURF-2</strain>
    </source>
</reference>
<evidence type="ECO:0000313" key="3">
    <source>
        <dbReference type="Proteomes" id="UP001524499"/>
    </source>
</evidence>
<evidence type="ECO:0000313" key="2">
    <source>
        <dbReference type="EMBL" id="MCQ8103432.1"/>
    </source>
</evidence>
<organism evidence="2 3">
    <name type="scientific">Methylomonas subterranea</name>
    <dbReference type="NCBI Taxonomy" id="2952225"/>
    <lineage>
        <taxon>Bacteria</taxon>
        <taxon>Pseudomonadati</taxon>
        <taxon>Pseudomonadota</taxon>
        <taxon>Gammaproteobacteria</taxon>
        <taxon>Methylococcales</taxon>
        <taxon>Methylococcaceae</taxon>
        <taxon>Methylomonas</taxon>
    </lineage>
</organism>